<dbReference type="InterPro" id="IPR029060">
    <property type="entry name" value="PIN-like_dom_sf"/>
</dbReference>
<proteinExistence type="inferred from homology"/>
<evidence type="ECO:0000313" key="2">
    <source>
        <dbReference type="EMBL" id="KPV73493.1"/>
    </source>
</evidence>
<sequence>MGVASLTSFVKKHNLGTITSHPSPGNDEPGPIPAIVDGLAFAYHVGLVETFEGGGYSRIRHNVRRYIEYWRKCGLEPEFVWDGPFEREKLATVISRSTQSLERSITYMRLPDHLRTHHKYESAATRLPPLAHLCIWSELELLGVVNHCAEGEADSPTAELAQRKNGFVISNGEFPLVPPNQPVVELQFRVFQPAVIARAFSLPPTFLPILAALIGNDIANYSESLHTPRRASSIPFRGFVDPRELLRIAGLLSRCARMPVDTLAQVQDVVFAVLPLLLAGRAVPLDPLMGANLALSAHSYALRPLEAPSPTFPLHPRPGVDSPTQARARAAYHAAFKQSHLSSFHPHVLKHGVVMCQGSVEVPDFQSPMVRLARPLRRWVYAILRDAVGLLGDDVVEYVRRNDALHAATVPVVPLGALLADERGVDPATWAAHSPIALAPLAVRQSFFLVALGYPGAGPGAGAGADAAAWPARGTVAQQLLPLVVALRHLVALLPAAQAWSRHEVRCALVVGAWLALAPEAVPALLRSSAVRAASASGAAPRRDLIQHSVELVHTLVGVNLVAQALLLDHPPDGRVEDGVRSPHWVVDGRVTHVLWGMGEDEVKRVIEGGPADVRRAVEELEGRVWEGLEGAGDEVRGM</sequence>
<dbReference type="GeneID" id="28977910"/>
<organism evidence="2 3">
    <name type="scientific">Rhodotorula graminis (strain WP1)</name>
    <dbReference type="NCBI Taxonomy" id="578459"/>
    <lineage>
        <taxon>Eukaryota</taxon>
        <taxon>Fungi</taxon>
        <taxon>Dikarya</taxon>
        <taxon>Basidiomycota</taxon>
        <taxon>Pucciniomycotina</taxon>
        <taxon>Microbotryomycetes</taxon>
        <taxon>Sporidiobolales</taxon>
        <taxon>Sporidiobolaceae</taxon>
        <taxon>Rhodotorula</taxon>
    </lineage>
</organism>
<dbReference type="Proteomes" id="UP000053890">
    <property type="component" value="Unassembled WGS sequence"/>
</dbReference>
<protein>
    <submittedName>
        <fullName evidence="2">Uncharacterized protein</fullName>
    </submittedName>
</protein>
<dbReference type="PANTHER" id="PTHR15665">
    <property type="entry name" value="ASTEROID PROTEIN"/>
    <property type="match status" value="1"/>
</dbReference>
<dbReference type="Gene3D" id="3.40.50.1010">
    <property type="entry name" value="5'-nuclease"/>
    <property type="match status" value="1"/>
</dbReference>
<dbReference type="AlphaFoldDB" id="A0A0N8PZW9"/>
<dbReference type="EMBL" id="KQ474082">
    <property type="protein sequence ID" value="KPV73493.1"/>
    <property type="molecule type" value="Genomic_DNA"/>
</dbReference>
<evidence type="ECO:0000313" key="3">
    <source>
        <dbReference type="Proteomes" id="UP000053890"/>
    </source>
</evidence>
<dbReference type="InterPro" id="IPR026832">
    <property type="entry name" value="Asteroid"/>
</dbReference>
<keyword evidence="3" id="KW-1185">Reference proteome</keyword>
<dbReference type="STRING" id="578459.A0A0N8PZW9"/>
<reference evidence="2 3" key="1">
    <citation type="journal article" date="2015" name="Front. Microbiol.">
        <title>Genome sequence of the plant growth promoting endophytic yeast Rhodotorula graminis WP1.</title>
        <authorList>
            <person name="Firrincieli A."/>
            <person name="Otillar R."/>
            <person name="Salamov A."/>
            <person name="Schmutz J."/>
            <person name="Khan Z."/>
            <person name="Redman R.S."/>
            <person name="Fleck N.D."/>
            <person name="Lindquist E."/>
            <person name="Grigoriev I.V."/>
            <person name="Doty S.L."/>
        </authorList>
    </citation>
    <scope>NUCLEOTIDE SEQUENCE [LARGE SCALE GENOMIC DNA]</scope>
    <source>
        <strain evidence="2 3">WP1</strain>
    </source>
</reference>
<dbReference type="RefSeq" id="XP_018269542.1">
    <property type="nucleotide sequence ID" value="XM_018417462.1"/>
</dbReference>
<comment type="similarity">
    <text evidence="1">Belongs to the asteroid family.</text>
</comment>
<dbReference type="SUPFAM" id="SSF88723">
    <property type="entry name" value="PIN domain-like"/>
    <property type="match status" value="1"/>
</dbReference>
<gene>
    <name evidence="2" type="ORF">RHOBADRAFT_54712</name>
</gene>
<dbReference type="OMA" id="LAFAYHV"/>
<dbReference type="PANTHER" id="PTHR15665:SF1">
    <property type="entry name" value="PROTEIN ASTEROID HOMOLOG 1"/>
    <property type="match status" value="1"/>
</dbReference>
<evidence type="ECO:0000256" key="1">
    <source>
        <dbReference type="ARBA" id="ARBA00007398"/>
    </source>
</evidence>
<name>A0A0N8PZW9_RHOGW</name>
<dbReference type="OrthoDB" id="25987at2759"/>
<accession>A0A0N8PZW9</accession>